<keyword evidence="1" id="KW-0862">Zinc</keyword>
<dbReference type="InterPro" id="IPR013087">
    <property type="entry name" value="Znf_C2H2_type"/>
</dbReference>
<evidence type="ECO:0000256" key="1">
    <source>
        <dbReference type="PROSITE-ProRule" id="PRU00042"/>
    </source>
</evidence>
<dbReference type="Gene3D" id="3.30.160.60">
    <property type="entry name" value="Classic Zinc Finger"/>
    <property type="match status" value="1"/>
</dbReference>
<comment type="caution">
    <text evidence="3">The sequence shown here is derived from an EMBL/GenBank/DDBJ whole genome shotgun (WGS) entry which is preliminary data.</text>
</comment>
<dbReference type="SMART" id="SM00355">
    <property type="entry name" value="ZnF_C2H2"/>
    <property type="match status" value="2"/>
</dbReference>
<dbReference type="SUPFAM" id="SSF57667">
    <property type="entry name" value="beta-beta-alpha zinc fingers"/>
    <property type="match status" value="1"/>
</dbReference>
<accession>A0A6G0VZS7</accession>
<feature type="domain" description="C2H2-type" evidence="2">
    <location>
        <begin position="2"/>
        <end position="24"/>
    </location>
</feature>
<dbReference type="Proteomes" id="UP000478052">
    <property type="component" value="Unassembled WGS sequence"/>
</dbReference>
<name>A0A6G0VZS7_APHCR</name>
<dbReference type="EMBL" id="VUJU01010087">
    <property type="protein sequence ID" value="KAF0715929.1"/>
    <property type="molecule type" value="Genomic_DNA"/>
</dbReference>
<evidence type="ECO:0000313" key="3">
    <source>
        <dbReference type="EMBL" id="KAF0715929.1"/>
    </source>
</evidence>
<sequence>MFQCEQCPLKFSCKINLLAHRKTHLTFLKCHQCTLKFTTKRNLTNPIRHLKKCHGTSSQHPAPLMENIQIAPHISVPNISARTSSQHPAPLLEKFRLRHTFLFATYQLDRLPGIQDLPLKTIAY</sequence>
<keyword evidence="1" id="KW-0863">Zinc-finger</keyword>
<keyword evidence="1" id="KW-0479">Metal-binding</keyword>
<evidence type="ECO:0000259" key="2">
    <source>
        <dbReference type="PROSITE" id="PS50157"/>
    </source>
</evidence>
<organism evidence="3 4">
    <name type="scientific">Aphis craccivora</name>
    <name type="common">Cowpea aphid</name>
    <dbReference type="NCBI Taxonomy" id="307492"/>
    <lineage>
        <taxon>Eukaryota</taxon>
        <taxon>Metazoa</taxon>
        <taxon>Ecdysozoa</taxon>
        <taxon>Arthropoda</taxon>
        <taxon>Hexapoda</taxon>
        <taxon>Insecta</taxon>
        <taxon>Pterygota</taxon>
        <taxon>Neoptera</taxon>
        <taxon>Paraneoptera</taxon>
        <taxon>Hemiptera</taxon>
        <taxon>Sternorrhyncha</taxon>
        <taxon>Aphidomorpha</taxon>
        <taxon>Aphidoidea</taxon>
        <taxon>Aphididae</taxon>
        <taxon>Aphidini</taxon>
        <taxon>Aphis</taxon>
        <taxon>Aphis</taxon>
    </lineage>
</organism>
<protein>
    <submittedName>
        <fullName evidence="3">Zinc finger protein 350-like</fullName>
    </submittedName>
</protein>
<gene>
    <name evidence="3" type="ORF">FWK35_00026207</name>
</gene>
<dbReference type="InterPro" id="IPR036236">
    <property type="entry name" value="Znf_C2H2_sf"/>
</dbReference>
<dbReference type="PROSITE" id="PS50157">
    <property type="entry name" value="ZINC_FINGER_C2H2_2"/>
    <property type="match status" value="1"/>
</dbReference>
<reference evidence="3 4" key="1">
    <citation type="submission" date="2019-08" db="EMBL/GenBank/DDBJ databases">
        <title>Whole genome of Aphis craccivora.</title>
        <authorList>
            <person name="Voronova N.V."/>
            <person name="Shulinski R.S."/>
            <person name="Bandarenka Y.V."/>
            <person name="Zhorov D.G."/>
            <person name="Warner D."/>
        </authorList>
    </citation>
    <scope>NUCLEOTIDE SEQUENCE [LARGE SCALE GENOMIC DNA]</scope>
    <source>
        <strain evidence="3">180601</strain>
        <tissue evidence="3">Whole Body</tissue>
    </source>
</reference>
<dbReference type="GO" id="GO:0008270">
    <property type="term" value="F:zinc ion binding"/>
    <property type="evidence" value="ECO:0007669"/>
    <property type="project" value="UniProtKB-KW"/>
</dbReference>
<dbReference type="AlphaFoldDB" id="A0A6G0VZS7"/>
<keyword evidence="4" id="KW-1185">Reference proteome</keyword>
<evidence type="ECO:0000313" key="4">
    <source>
        <dbReference type="Proteomes" id="UP000478052"/>
    </source>
</evidence>
<proteinExistence type="predicted"/>
<dbReference type="PROSITE" id="PS00028">
    <property type="entry name" value="ZINC_FINGER_C2H2_1"/>
    <property type="match status" value="1"/>
</dbReference>